<evidence type="ECO:0000256" key="2">
    <source>
        <dbReference type="SAM" id="SignalP"/>
    </source>
</evidence>
<evidence type="ECO:0000256" key="1">
    <source>
        <dbReference type="ARBA" id="ARBA00022801"/>
    </source>
</evidence>
<dbReference type="eggNOG" id="COG3250">
    <property type="taxonomic scope" value="Bacteria"/>
</dbReference>
<dbReference type="RefSeq" id="WP_078805372.1">
    <property type="nucleotide sequence ID" value="NZ_FUXK01000001.1"/>
</dbReference>
<keyword evidence="1" id="KW-0378">Hydrolase</keyword>
<dbReference type="Gene3D" id="3.40.50.1110">
    <property type="entry name" value="SGNH hydrolase"/>
    <property type="match status" value="1"/>
</dbReference>
<evidence type="ECO:0000259" key="3">
    <source>
        <dbReference type="Pfam" id="PF03629"/>
    </source>
</evidence>
<reference evidence="4 5" key="1">
    <citation type="submission" date="2017-02" db="EMBL/GenBank/DDBJ databases">
        <authorList>
            <person name="Peterson S.W."/>
        </authorList>
    </citation>
    <scope>NUCLEOTIDE SEQUENCE [LARGE SCALE GENOMIC DNA]</scope>
    <source>
        <strain evidence="4 5">ATCC 43324</strain>
    </source>
</reference>
<sequence>MMKRYLICLLLGMVSTSMWAKVKLPHLISDNMLLQQQQKVRLWGWDKPGKQVVVVPSWNKKRYTTRTNAQGEWEVEVETPRGSYQTYTLSFDDGEMVKVKNVAIGEVWVCAGQSNMEMPMRGFDRCPTENFMQEMMAADTMSAIRFVKIPSVMSTKPLKDAVCQWKMANRDGLPDVSAVGYFFAKPLQKALHVPVGLILSNKGGSRVESWLNREYLAAHTQEPLDSATFASKFRVEFYYPMLWGYGTFAPILNYTVKGVLYYQGCSNVGDPDNQYATRLAALAKQWREGFRQPNLPFYYVQITPFWYNNVQGTVGAKLREQQFNAQQLIPHSGLVCTDDLVYSYEKKQIHPAQKQAIGERLALQALHKTYGRENLWCESPSFRDMEIKGDSCFIRLNNVYTGLSSMTDFQGFEVAGADKVFHPAVAMSARKKGKETILVISEEVKAPVAVRYAFKNWGYGNVKNSAFLPLFPFRTDNWE</sequence>
<dbReference type="STRING" id="28136.SAMN02745202_00024"/>
<feature type="domain" description="Sialate O-acetylesterase" evidence="3">
    <location>
        <begin position="106"/>
        <end position="365"/>
    </location>
</feature>
<proteinExistence type="predicted"/>
<feature type="chain" id="PRO_5013001544" evidence="2">
    <location>
        <begin position="21"/>
        <end position="479"/>
    </location>
</feature>
<accession>A0A1T4KF90</accession>
<dbReference type="EMBL" id="FUXK01000001">
    <property type="protein sequence ID" value="SJZ41102.1"/>
    <property type="molecule type" value="Genomic_DNA"/>
</dbReference>
<gene>
    <name evidence="4" type="ORF">SAMN02745202_00024</name>
</gene>
<dbReference type="SUPFAM" id="SSF52266">
    <property type="entry name" value="SGNH hydrolase"/>
    <property type="match status" value="1"/>
</dbReference>
<dbReference type="PANTHER" id="PTHR22901">
    <property type="entry name" value="SIALATE O-ACETYLESTERASE"/>
    <property type="match status" value="1"/>
</dbReference>
<dbReference type="AlphaFoldDB" id="A0A1T4KF90"/>
<name>A0A1T4KF90_9BACT</name>
<evidence type="ECO:0000313" key="4">
    <source>
        <dbReference type="EMBL" id="SJZ41102.1"/>
    </source>
</evidence>
<dbReference type="InterPro" id="IPR005181">
    <property type="entry name" value="SASA"/>
</dbReference>
<keyword evidence="2" id="KW-0732">Signal</keyword>
<protein>
    <submittedName>
        <fullName evidence="4">Sialate O-acetylesterase</fullName>
    </submittedName>
</protein>
<dbReference type="GO" id="GO:0005975">
    <property type="term" value="P:carbohydrate metabolic process"/>
    <property type="evidence" value="ECO:0007669"/>
    <property type="project" value="TreeGrafter"/>
</dbReference>
<dbReference type="InterPro" id="IPR036514">
    <property type="entry name" value="SGNH_hydro_sf"/>
</dbReference>
<dbReference type="Proteomes" id="UP000190065">
    <property type="component" value="Unassembled WGS sequence"/>
</dbReference>
<dbReference type="InterPro" id="IPR039329">
    <property type="entry name" value="SIAE"/>
</dbReference>
<dbReference type="GO" id="GO:0001681">
    <property type="term" value="F:sialate O-acetylesterase activity"/>
    <property type="evidence" value="ECO:0007669"/>
    <property type="project" value="InterPro"/>
</dbReference>
<feature type="signal peptide" evidence="2">
    <location>
        <begin position="1"/>
        <end position="20"/>
    </location>
</feature>
<organism evidence="4 5">
    <name type="scientific">Segatella oulorum</name>
    <dbReference type="NCBI Taxonomy" id="28136"/>
    <lineage>
        <taxon>Bacteria</taxon>
        <taxon>Pseudomonadati</taxon>
        <taxon>Bacteroidota</taxon>
        <taxon>Bacteroidia</taxon>
        <taxon>Bacteroidales</taxon>
        <taxon>Prevotellaceae</taxon>
        <taxon>Segatella</taxon>
    </lineage>
</organism>
<dbReference type="PANTHER" id="PTHR22901:SF0">
    <property type="entry name" value="SIALATE O-ACETYLESTERASE"/>
    <property type="match status" value="1"/>
</dbReference>
<evidence type="ECO:0000313" key="5">
    <source>
        <dbReference type="Proteomes" id="UP000190065"/>
    </source>
</evidence>
<dbReference type="Pfam" id="PF03629">
    <property type="entry name" value="SASA"/>
    <property type="match status" value="1"/>
</dbReference>